<dbReference type="InterPro" id="IPR001722">
    <property type="entry name" value="Glyco_hydro_7"/>
</dbReference>
<proteinExistence type="inferred from homology"/>
<evidence type="ECO:0000256" key="9">
    <source>
        <dbReference type="RuleBase" id="RU361164"/>
    </source>
</evidence>
<evidence type="ECO:0000256" key="6">
    <source>
        <dbReference type="ARBA" id="ARBA00023277"/>
    </source>
</evidence>
<evidence type="ECO:0000256" key="5">
    <source>
        <dbReference type="ARBA" id="ARBA00023180"/>
    </source>
</evidence>
<comment type="caution">
    <text evidence="12">The sequence shown here is derived from an EMBL/GenBank/DDBJ whole genome shotgun (WGS) entry which is preliminary data.</text>
</comment>
<dbReference type="Proteomes" id="UP000799429">
    <property type="component" value="Unassembled WGS sequence"/>
</dbReference>
<dbReference type="GO" id="GO:0030245">
    <property type="term" value="P:cellulose catabolic process"/>
    <property type="evidence" value="ECO:0007669"/>
    <property type="project" value="UniProtKB-KW"/>
</dbReference>
<evidence type="ECO:0000256" key="10">
    <source>
        <dbReference type="SAM" id="MobiDB-lite"/>
    </source>
</evidence>
<keyword evidence="13" id="KW-1185">Reference proteome</keyword>
<dbReference type="PANTHER" id="PTHR33753:SF1">
    <property type="entry name" value="ENDO-BETA-1,4-GLUCANASE CELB"/>
    <property type="match status" value="1"/>
</dbReference>
<name>A0A9P4S5C6_9PEZI</name>
<keyword evidence="3 9" id="KW-0378">Hydrolase</keyword>
<sequence>MKKSLPTLFLLTASVVAQQKGTQSREVHPLLPSQYCTRTAGCQTINSSVVLDSNYRWTHTTSGFTNCATNGVLSPEICPDPVQCGKNCALEGADYQQTYGIRTEGDALTLNLYVSPNGELQMSSPRVYLLENSDTYRMFKLLNQEFTYDVDVSKVPCGVNGALYFSEMDAKGGQSDINPAGAAYGTGYCDAQCPRQLFLNGTANLENKGACCNEMDIWEANNAANAYTPHPCNITSIYGCTGTLCGGGGDDRYKSVCDADGCDYNPYRQGNHNFYGPNMTVDTNKKFTVVTQFLTKDNSADGPLSEIRRLYVQDGRVIENSVTTVEGLDSTNSITDEYCTEQKDLFQSPQAFSQQGGLEGMGDALGRGMVLAMSIWNDAGGRMKWLDGTYPPDADPSTAPGTGRGPCAASTGDPATLMQDYPDARVIFSNIKSGEIGTTFSASNSTLNGRRYMGHKQF</sequence>
<dbReference type="EC" id="3.2.1.-" evidence="9"/>
<keyword evidence="7 9" id="KW-0326">Glycosidase</keyword>
<dbReference type="InterPro" id="IPR013320">
    <property type="entry name" value="ConA-like_dom_sf"/>
</dbReference>
<dbReference type="PANTHER" id="PTHR33753">
    <property type="entry name" value="1,4-BETA-D-GLUCAN CELLOBIOHYDROLASE B"/>
    <property type="match status" value="1"/>
</dbReference>
<dbReference type="GO" id="GO:0008810">
    <property type="term" value="F:cellulase activity"/>
    <property type="evidence" value="ECO:0007669"/>
    <property type="project" value="UniProtKB-EC"/>
</dbReference>
<evidence type="ECO:0000256" key="4">
    <source>
        <dbReference type="ARBA" id="ARBA00023001"/>
    </source>
</evidence>
<evidence type="ECO:0000256" key="11">
    <source>
        <dbReference type="SAM" id="SignalP"/>
    </source>
</evidence>
<keyword evidence="5" id="KW-0325">Glycoprotein</keyword>
<dbReference type="EMBL" id="MU006109">
    <property type="protein sequence ID" value="KAF2835460.1"/>
    <property type="molecule type" value="Genomic_DNA"/>
</dbReference>
<comment type="catalytic activity">
    <reaction evidence="1">
        <text>Endohydrolysis of (1-&gt;4)-beta-D-glucosidic linkages in cellulose, lichenin and cereal beta-D-glucans.</text>
        <dbReference type="EC" id="3.2.1.4"/>
    </reaction>
</comment>
<dbReference type="Pfam" id="PF00840">
    <property type="entry name" value="Glyco_hydro_7"/>
    <property type="match status" value="1"/>
</dbReference>
<feature type="signal peptide" evidence="11">
    <location>
        <begin position="1"/>
        <end position="17"/>
    </location>
</feature>
<keyword evidence="8 9" id="KW-0624">Polysaccharide degradation</keyword>
<dbReference type="CDD" id="cd07999">
    <property type="entry name" value="GH7_CBH_EG"/>
    <property type="match status" value="1"/>
</dbReference>
<accession>A0A9P4S5C6</accession>
<evidence type="ECO:0000313" key="13">
    <source>
        <dbReference type="Proteomes" id="UP000799429"/>
    </source>
</evidence>
<dbReference type="Gene3D" id="2.70.100.10">
    <property type="entry name" value="Glycoside hydrolase, family 7, domain"/>
    <property type="match status" value="1"/>
</dbReference>
<evidence type="ECO:0000256" key="7">
    <source>
        <dbReference type="ARBA" id="ARBA00023295"/>
    </source>
</evidence>
<dbReference type="PRINTS" id="PR00734">
    <property type="entry name" value="GLHYDRLASE7"/>
</dbReference>
<evidence type="ECO:0000313" key="12">
    <source>
        <dbReference type="EMBL" id="KAF2835460.1"/>
    </source>
</evidence>
<evidence type="ECO:0000256" key="3">
    <source>
        <dbReference type="ARBA" id="ARBA00022801"/>
    </source>
</evidence>
<keyword evidence="11" id="KW-0732">Signal</keyword>
<organism evidence="12 13">
    <name type="scientific">Patellaria atrata CBS 101060</name>
    <dbReference type="NCBI Taxonomy" id="1346257"/>
    <lineage>
        <taxon>Eukaryota</taxon>
        <taxon>Fungi</taxon>
        <taxon>Dikarya</taxon>
        <taxon>Ascomycota</taxon>
        <taxon>Pezizomycotina</taxon>
        <taxon>Dothideomycetes</taxon>
        <taxon>Dothideomycetes incertae sedis</taxon>
        <taxon>Patellariales</taxon>
        <taxon>Patellariaceae</taxon>
        <taxon>Patellaria</taxon>
    </lineage>
</organism>
<feature type="region of interest" description="Disordered" evidence="10">
    <location>
        <begin position="387"/>
        <end position="415"/>
    </location>
</feature>
<keyword evidence="6" id="KW-0119">Carbohydrate metabolism</keyword>
<dbReference type="OrthoDB" id="412382at2759"/>
<dbReference type="SUPFAM" id="SSF49899">
    <property type="entry name" value="Concanavalin A-like lectins/glucanases"/>
    <property type="match status" value="1"/>
</dbReference>
<evidence type="ECO:0000256" key="8">
    <source>
        <dbReference type="ARBA" id="ARBA00023326"/>
    </source>
</evidence>
<keyword evidence="4 9" id="KW-0136">Cellulose degradation</keyword>
<comment type="similarity">
    <text evidence="2 9">Belongs to the glycosyl hydrolase 7 (cellulase C) family.</text>
</comment>
<protein>
    <recommendedName>
        <fullName evidence="9">Glucanase</fullName>
        <ecNumber evidence="9">3.2.1.-</ecNumber>
    </recommendedName>
</protein>
<reference evidence="12" key="1">
    <citation type="journal article" date="2020" name="Stud. Mycol.">
        <title>101 Dothideomycetes genomes: a test case for predicting lifestyles and emergence of pathogens.</title>
        <authorList>
            <person name="Haridas S."/>
            <person name="Albert R."/>
            <person name="Binder M."/>
            <person name="Bloem J."/>
            <person name="Labutti K."/>
            <person name="Salamov A."/>
            <person name="Andreopoulos B."/>
            <person name="Baker S."/>
            <person name="Barry K."/>
            <person name="Bills G."/>
            <person name="Bluhm B."/>
            <person name="Cannon C."/>
            <person name="Castanera R."/>
            <person name="Culley D."/>
            <person name="Daum C."/>
            <person name="Ezra D."/>
            <person name="Gonzalez J."/>
            <person name="Henrissat B."/>
            <person name="Kuo A."/>
            <person name="Liang C."/>
            <person name="Lipzen A."/>
            <person name="Lutzoni F."/>
            <person name="Magnuson J."/>
            <person name="Mondo S."/>
            <person name="Nolan M."/>
            <person name="Ohm R."/>
            <person name="Pangilinan J."/>
            <person name="Park H.-J."/>
            <person name="Ramirez L."/>
            <person name="Alfaro M."/>
            <person name="Sun H."/>
            <person name="Tritt A."/>
            <person name="Yoshinaga Y."/>
            <person name="Zwiers L.-H."/>
            <person name="Turgeon B."/>
            <person name="Goodwin S."/>
            <person name="Spatafora J."/>
            <person name="Crous P."/>
            <person name="Grigoriev I."/>
        </authorList>
    </citation>
    <scope>NUCLEOTIDE SEQUENCE</scope>
    <source>
        <strain evidence="12">CBS 101060</strain>
    </source>
</reference>
<evidence type="ECO:0000256" key="2">
    <source>
        <dbReference type="ARBA" id="ARBA00006044"/>
    </source>
</evidence>
<dbReference type="AlphaFoldDB" id="A0A9P4S5C6"/>
<gene>
    <name evidence="12" type="ORF">M501DRAFT_941943</name>
</gene>
<feature type="chain" id="PRO_5040347790" description="Glucanase" evidence="11">
    <location>
        <begin position="18"/>
        <end position="458"/>
    </location>
</feature>
<dbReference type="InterPro" id="IPR037019">
    <property type="entry name" value="Glyco_hydro_7_sf"/>
</dbReference>
<evidence type="ECO:0000256" key="1">
    <source>
        <dbReference type="ARBA" id="ARBA00000966"/>
    </source>
</evidence>